<feature type="compositionally biased region" description="Basic and acidic residues" evidence="1">
    <location>
        <begin position="134"/>
        <end position="146"/>
    </location>
</feature>
<organism evidence="2 3">
    <name type="scientific">Ogataea haglerorum</name>
    <dbReference type="NCBI Taxonomy" id="1937702"/>
    <lineage>
        <taxon>Eukaryota</taxon>
        <taxon>Fungi</taxon>
        <taxon>Dikarya</taxon>
        <taxon>Ascomycota</taxon>
        <taxon>Saccharomycotina</taxon>
        <taxon>Pichiomycetes</taxon>
        <taxon>Pichiales</taxon>
        <taxon>Pichiaceae</taxon>
        <taxon>Ogataea</taxon>
    </lineage>
</organism>
<name>A0AAN6I1A5_9ASCO</name>
<feature type="region of interest" description="Disordered" evidence="1">
    <location>
        <begin position="722"/>
        <end position="744"/>
    </location>
</feature>
<gene>
    <name evidence="2" type="ORF">KL933_002304</name>
</gene>
<evidence type="ECO:0000256" key="1">
    <source>
        <dbReference type="SAM" id="MobiDB-lite"/>
    </source>
</evidence>
<proteinExistence type="predicted"/>
<dbReference type="AlphaFoldDB" id="A0AAN6I1A5"/>
<feature type="compositionally biased region" description="Basic and acidic residues" evidence="1">
    <location>
        <begin position="611"/>
        <end position="631"/>
    </location>
</feature>
<sequence length="889" mass="95241">MTSTDEIFKLANQSIDELLRETSSQPPHNPHLSSSPTTEPLQIEDVNNDTKNIVNSSTKETPVFNGPRALEQSPIKKSVLAFQPEIGPDELFDRPLPALKPSESDYSIRSMPNLPSATANLWDSPSARSSTSADSERTIAVDEKRPGSPHKNLYQQLQNVAREQPTAPRANSAGSLPAPPNNARHVSSHSTASLSENDFVSAEEGSSSGRASEPDSDATVDIADETADDTMQTHETGQGPKDAAFVDDLYESFEAPEIAPSQKRVSSAESAEPEVVLAIWSTQEDFQKVHKTQPSFQSICDPKKHVVSTDHFKDIKIRDPVLVRDDNDADDEGDEPRRASFAAPDVSLEKTFHNPLDSIQDTDTSKVDACAAAGHAGRQRRNALQRVAARHAEQKACLGENRQRERPDPAHVGGRGGAAHAPQESDQRRVPGQGGQQQADVREQRAAPGAVRAGERREKRGDRRQGLGDRAGAVDRHGPDRAPVRRAGAAGRRADELARRLCAVVVDKAGRARAARAGRAGPVLPARDGGAGAEPARAGAAQRAVPDRPRQLDPPAHDRLLPGRVRAVCAREQGVRARGGRVARRRAHAAAALRQAQGPAGGGGGEAQGEAEERAGEAARRQGHRHVDAVRDPPCGEGPARARAGRGRLVREAQDLVRQLQGAGHVRVQDLPARRAERVDRRGRTHGGPVQGVRGRLQHALCAAHQRARDAADEHQERVRAGRAGARHARHAPRGLHVPGGRRHGGVDAALLHARRLRPVRAPRDDAEAARAHQPAARRGRRVRGEDGGARPGRPARVQRPAAAERRVPAPFCERRDDLLWLRQQPREDGVGGRAGDAGGQKRVPPPAVGQADGGQVRLAAPFLSADSAPAGGPVCGASENSATPNCHL</sequence>
<feature type="region of interest" description="Disordered" evidence="1">
    <location>
        <begin position="593"/>
        <end position="644"/>
    </location>
</feature>
<accession>A0AAN6I1A5</accession>
<feature type="region of interest" description="Disordered" evidence="1">
    <location>
        <begin position="15"/>
        <end position="249"/>
    </location>
</feature>
<feature type="region of interest" description="Disordered" evidence="1">
    <location>
        <begin position="823"/>
        <end position="853"/>
    </location>
</feature>
<dbReference type="Proteomes" id="UP000738402">
    <property type="component" value="Unassembled WGS sequence"/>
</dbReference>
<feature type="region of interest" description="Disordered" evidence="1">
    <location>
        <begin position="760"/>
        <end position="806"/>
    </location>
</feature>
<reference evidence="2" key="1">
    <citation type="journal article" date="2021" name="G3 (Bethesda)">
        <title>Genomic diversity, chromosomal rearrangements, and interspecies hybridization in the ogataea polymorpha species complex.</title>
        <authorList>
            <person name="Hanson S.J."/>
            <person name="Cinneide E.O."/>
            <person name="Salzberg L.I."/>
            <person name="Wolfe K.H."/>
            <person name="McGowan J."/>
            <person name="Fitzpatrick D.A."/>
            <person name="Matlin K."/>
        </authorList>
    </citation>
    <scope>NUCLEOTIDE SEQUENCE</scope>
    <source>
        <strain evidence="2">83-405-1</strain>
    </source>
</reference>
<feature type="compositionally biased region" description="Polar residues" evidence="1">
    <location>
        <begin position="15"/>
        <end position="40"/>
    </location>
</feature>
<feature type="compositionally biased region" description="Low complexity" evidence="1">
    <location>
        <begin position="633"/>
        <end position="642"/>
    </location>
</feature>
<feature type="compositionally biased region" description="Low complexity" evidence="1">
    <location>
        <begin position="202"/>
        <end position="211"/>
    </location>
</feature>
<feature type="region of interest" description="Disordered" evidence="1">
    <location>
        <begin position="323"/>
        <end position="494"/>
    </location>
</feature>
<feature type="compositionally biased region" description="Basic and acidic residues" evidence="1">
    <location>
        <begin position="545"/>
        <end position="558"/>
    </location>
</feature>
<evidence type="ECO:0000313" key="2">
    <source>
        <dbReference type="EMBL" id="KAG7728178.1"/>
    </source>
</evidence>
<feature type="compositionally biased region" description="Polar residues" evidence="1">
    <location>
        <begin position="49"/>
        <end position="60"/>
    </location>
</feature>
<comment type="caution">
    <text evidence="2">The sequence shown here is derived from an EMBL/GenBank/DDBJ whole genome shotgun (WGS) entry which is preliminary data.</text>
</comment>
<feature type="region of interest" description="Disordered" evidence="1">
    <location>
        <begin position="511"/>
        <end position="558"/>
    </location>
</feature>
<feature type="compositionally biased region" description="Low complexity" evidence="1">
    <location>
        <begin position="533"/>
        <end position="544"/>
    </location>
</feature>
<feature type="compositionally biased region" description="Acidic residues" evidence="1">
    <location>
        <begin position="214"/>
        <end position="228"/>
    </location>
</feature>
<protein>
    <submittedName>
        <fullName evidence="2">Uncharacterized protein</fullName>
    </submittedName>
</protein>
<feature type="compositionally biased region" description="Basic and acidic residues" evidence="1">
    <location>
        <begin position="762"/>
        <end position="771"/>
    </location>
</feature>
<feature type="compositionally biased region" description="Basic and acidic residues" evidence="1">
    <location>
        <begin position="453"/>
        <end position="483"/>
    </location>
</feature>
<feature type="compositionally biased region" description="Low complexity" evidence="1">
    <location>
        <begin position="123"/>
        <end position="133"/>
    </location>
</feature>
<feature type="compositionally biased region" description="Basic residues" evidence="1">
    <location>
        <begin position="725"/>
        <end position="744"/>
    </location>
</feature>
<feature type="compositionally biased region" description="Polar residues" evidence="1">
    <location>
        <begin position="184"/>
        <end position="198"/>
    </location>
</feature>
<feature type="compositionally biased region" description="Low complexity" evidence="1">
    <location>
        <begin position="792"/>
        <end position="802"/>
    </location>
</feature>
<evidence type="ECO:0000313" key="3">
    <source>
        <dbReference type="Proteomes" id="UP000738402"/>
    </source>
</evidence>
<dbReference type="EMBL" id="JAHLUH010000005">
    <property type="protein sequence ID" value="KAG7728178.1"/>
    <property type="molecule type" value="Genomic_DNA"/>
</dbReference>